<evidence type="ECO:0000256" key="6">
    <source>
        <dbReference type="ARBA" id="ARBA00022840"/>
    </source>
</evidence>
<dbReference type="OrthoDB" id="5979581at2759"/>
<dbReference type="GO" id="GO:0005737">
    <property type="term" value="C:cytoplasm"/>
    <property type="evidence" value="ECO:0007669"/>
    <property type="project" value="TreeGrafter"/>
</dbReference>
<keyword evidence="3" id="KW-0808">Transferase</keyword>
<dbReference type="STRING" id="930990.A0A067LTT6"/>
<dbReference type="HOGENOM" id="CLU_2209579_0_0_1"/>
<evidence type="ECO:0000313" key="10">
    <source>
        <dbReference type="Proteomes" id="UP000027195"/>
    </source>
</evidence>
<keyword evidence="6" id="KW-0067">ATP-binding</keyword>
<comment type="catalytic activity">
    <reaction evidence="8">
        <text>L-seryl-[protein] + ATP = O-phospho-L-seryl-[protein] + ADP + H(+)</text>
        <dbReference type="Rhea" id="RHEA:17989"/>
        <dbReference type="Rhea" id="RHEA-COMP:9863"/>
        <dbReference type="Rhea" id="RHEA-COMP:11604"/>
        <dbReference type="ChEBI" id="CHEBI:15378"/>
        <dbReference type="ChEBI" id="CHEBI:29999"/>
        <dbReference type="ChEBI" id="CHEBI:30616"/>
        <dbReference type="ChEBI" id="CHEBI:83421"/>
        <dbReference type="ChEBI" id="CHEBI:456216"/>
        <dbReference type="EC" id="2.7.11.1"/>
    </reaction>
</comment>
<dbReference type="GO" id="GO:0005524">
    <property type="term" value="F:ATP binding"/>
    <property type="evidence" value="ECO:0007669"/>
    <property type="project" value="UniProtKB-KW"/>
</dbReference>
<dbReference type="GO" id="GO:0004674">
    <property type="term" value="F:protein serine/threonine kinase activity"/>
    <property type="evidence" value="ECO:0007669"/>
    <property type="project" value="UniProtKB-KW"/>
</dbReference>
<sequence length="107" mass="12065">MFPRIKSKLAGLLPGTTTSASVDPDIPSALQREEPLVEYRPGGYHPINVGDLFKRRYRVIRKLGWGNASTIWLAEDSTLVLTIFATSVNFSANSEWLPDRTDMWLSR</sequence>
<dbReference type="GO" id="GO:0005634">
    <property type="term" value="C:nucleus"/>
    <property type="evidence" value="ECO:0007669"/>
    <property type="project" value="TreeGrafter"/>
</dbReference>
<dbReference type="Proteomes" id="UP000027195">
    <property type="component" value="Unassembled WGS sequence"/>
</dbReference>
<dbReference type="Gene3D" id="3.30.200.20">
    <property type="entry name" value="Phosphorylase Kinase, domain 1"/>
    <property type="match status" value="1"/>
</dbReference>
<dbReference type="GO" id="GO:0050684">
    <property type="term" value="P:regulation of mRNA processing"/>
    <property type="evidence" value="ECO:0007669"/>
    <property type="project" value="TreeGrafter"/>
</dbReference>
<evidence type="ECO:0000256" key="1">
    <source>
        <dbReference type="ARBA" id="ARBA00012513"/>
    </source>
</evidence>
<proteinExistence type="predicted"/>
<evidence type="ECO:0000256" key="2">
    <source>
        <dbReference type="ARBA" id="ARBA00022527"/>
    </source>
</evidence>
<evidence type="ECO:0000256" key="7">
    <source>
        <dbReference type="ARBA" id="ARBA00047899"/>
    </source>
</evidence>
<dbReference type="AlphaFoldDB" id="A0A067LTT6"/>
<gene>
    <name evidence="9" type="ORF">BOTBODRAFT_121406</name>
</gene>
<dbReference type="PANTHER" id="PTHR47634">
    <property type="entry name" value="PROTEIN KINASE DOMAIN-CONTAINING PROTEIN-RELATED"/>
    <property type="match status" value="1"/>
</dbReference>
<dbReference type="GO" id="GO:0000245">
    <property type="term" value="P:spliceosomal complex assembly"/>
    <property type="evidence" value="ECO:0007669"/>
    <property type="project" value="TreeGrafter"/>
</dbReference>
<accession>A0A067LTT6</accession>
<evidence type="ECO:0000256" key="5">
    <source>
        <dbReference type="ARBA" id="ARBA00022777"/>
    </source>
</evidence>
<dbReference type="EC" id="2.7.11.1" evidence="1"/>
<evidence type="ECO:0000256" key="3">
    <source>
        <dbReference type="ARBA" id="ARBA00022679"/>
    </source>
</evidence>
<name>A0A067LTT6_BOTB1</name>
<keyword evidence="2" id="KW-0723">Serine/threonine-protein kinase</keyword>
<dbReference type="InParanoid" id="A0A067LTT6"/>
<keyword evidence="4" id="KW-0547">Nucleotide-binding</keyword>
<dbReference type="InterPro" id="IPR051334">
    <property type="entry name" value="SRPK"/>
</dbReference>
<reference evidence="10" key="1">
    <citation type="journal article" date="2014" name="Proc. Natl. Acad. Sci. U.S.A.">
        <title>Extensive sampling of basidiomycete genomes demonstrates inadequacy of the white-rot/brown-rot paradigm for wood decay fungi.</title>
        <authorList>
            <person name="Riley R."/>
            <person name="Salamov A.A."/>
            <person name="Brown D.W."/>
            <person name="Nagy L.G."/>
            <person name="Floudas D."/>
            <person name="Held B.W."/>
            <person name="Levasseur A."/>
            <person name="Lombard V."/>
            <person name="Morin E."/>
            <person name="Otillar R."/>
            <person name="Lindquist E.A."/>
            <person name="Sun H."/>
            <person name="LaButti K.M."/>
            <person name="Schmutz J."/>
            <person name="Jabbour D."/>
            <person name="Luo H."/>
            <person name="Baker S.E."/>
            <person name="Pisabarro A.G."/>
            <person name="Walton J.D."/>
            <person name="Blanchette R.A."/>
            <person name="Henrissat B."/>
            <person name="Martin F."/>
            <person name="Cullen D."/>
            <person name="Hibbett D.S."/>
            <person name="Grigoriev I.V."/>
        </authorList>
    </citation>
    <scope>NUCLEOTIDE SEQUENCE [LARGE SCALE GENOMIC DNA]</scope>
    <source>
        <strain evidence="10">FD-172 SS1</strain>
    </source>
</reference>
<dbReference type="EMBL" id="KL198133">
    <property type="protein sequence ID" value="KDQ06509.1"/>
    <property type="molecule type" value="Genomic_DNA"/>
</dbReference>
<keyword evidence="5" id="KW-0418">Kinase</keyword>
<evidence type="ECO:0000256" key="8">
    <source>
        <dbReference type="ARBA" id="ARBA00048679"/>
    </source>
</evidence>
<organism evidence="9 10">
    <name type="scientific">Botryobasidium botryosum (strain FD-172 SS1)</name>
    <dbReference type="NCBI Taxonomy" id="930990"/>
    <lineage>
        <taxon>Eukaryota</taxon>
        <taxon>Fungi</taxon>
        <taxon>Dikarya</taxon>
        <taxon>Basidiomycota</taxon>
        <taxon>Agaricomycotina</taxon>
        <taxon>Agaricomycetes</taxon>
        <taxon>Cantharellales</taxon>
        <taxon>Botryobasidiaceae</taxon>
        <taxon>Botryobasidium</taxon>
    </lineage>
</organism>
<dbReference type="PANTHER" id="PTHR47634:SF9">
    <property type="entry name" value="PROTEIN KINASE DOMAIN-CONTAINING PROTEIN-RELATED"/>
    <property type="match status" value="1"/>
</dbReference>
<protein>
    <recommendedName>
        <fullName evidence="1">non-specific serine/threonine protein kinase</fullName>
        <ecNumber evidence="1">2.7.11.1</ecNumber>
    </recommendedName>
</protein>
<keyword evidence="10" id="KW-1185">Reference proteome</keyword>
<evidence type="ECO:0000256" key="4">
    <source>
        <dbReference type="ARBA" id="ARBA00022741"/>
    </source>
</evidence>
<evidence type="ECO:0000313" key="9">
    <source>
        <dbReference type="EMBL" id="KDQ06509.1"/>
    </source>
</evidence>
<comment type="catalytic activity">
    <reaction evidence="7">
        <text>L-threonyl-[protein] + ATP = O-phospho-L-threonyl-[protein] + ADP + H(+)</text>
        <dbReference type="Rhea" id="RHEA:46608"/>
        <dbReference type="Rhea" id="RHEA-COMP:11060"/>
        <dbReference type="Rhea" id="RHEA-COMP:11605"/>
        <dbReference type="ChEBI" id="CHEBI:15378"/>
        <dbReference type="ChEBI" id="CHEBI:30013"/>
        <dbReference type="ChEBI" id="CHEBI:30616"/>
        <dbReference type="ChEBI" id="CHEBI:61977"/>
        <dbReference type="ChEBI" id="CHEBI:456216"/>
        <dbReference type="EC" id="2.7.11.1"/>
    </reaction>
</comment>